<dbReference type="Proteomes" id="UP001162992">
    <property type="component" value="Chromosome 15"/>
</dbReference>
<comment type="caution">
    <text evidence="1">The sequence shown here is derived from an EMBL/GenBank/DDBJ whole genome shotgun (WGS) entry which is preliminary data.</text>
</comment>
<name>A0ACC2BFY8_DIPCM</name>
<reference evidence="2" key="1">
    <citation type="journal article" date="2024" name="Proc. Natl. Acad. Sci. U.S.A.">
        <title>Extraordinary preservation of gene collinearity over three hundred million years revealed in homosporous lycophytes.</title>
        <authorList>
            <person name="Li C."/>
            <person name="Wickell D."/>
            <person name="Kuo L.Y."/>
            <person name="Chen X."/>
            <person name="Nie B."/>
            <person name="Liao X."/>
            <person name="Peng D."/>
            <person name="Ji J."/>
            <person name="Jenkins J."/>
            <person name="Williams M."/>
            <person name="Shu S."/>
            <person name="Plott C."/>
            <person name="Barry K."/>
            <person name="Rajasekar S."/>
            <person name="Grimwood J."/>
            <person name="Han X."/>
            <person name="Sun S."/>
            <person name="Hou Z."/>
            <person name="He W."/>
            <person name="Dai G."/>
            <person name="Sun C."/>
            <person name="Schmutz J."/>
            <person name="Leebens-Mack J.H."/>
            <person name="Li F.W."/>
            <person name="Wang L."/>
        </authorList>
    </citation>
    <scope>NUCLEOTIDE SEQUENCE [LARGE SCALE GENOMIC DNA]</scope>
    <source>
        <strain evidence="2">cv. PW_Plant_1</strain>
    </source>
</reference>
<evidence type="ECO:0000313" key="2">
    <source>
        <dbReference type="Proteomes" id="UP001162992"/>
    </source>
</evidence>
<gene>
    <name evidence="1" type="ORF">O6H91_15G012200</name>
</gene>
<protein>
    <submittedName>
        <fullName evidence="1">Uncharacterized protein</fullName>
    </submittedName>
</protein>
<proteinExistence type="predicted"/>
<organism evidence="1 2">
    <name type="scientific">Diphasiastrum complanatum</name>
    <name type="common">Issler's clubmoss</name>
    <name type="synonym">Lycopodium complanatum</name>
    <dbReference type="NCBI Taxonomy" id="34168"/>
    <lineage>
        <taxon>Eukaryota</taxon>
        <taxon>Viridiplantae</taxon>
        <taxon>Streptophyta</taxon>
        <taxon>Embryophyta</taxon>
        <taxon>Tracheophyta</taxon>
        <taxon>Lycopodiopsida</taxon>
        <taxon>Lycopodiales</taxon>
        <taxon>Lycopodiaceae</taxon>
        <taxon>Lycopodioideae</taxon>
        <taxon>Diphasiastrum</taxon>
    </lineage>
</organism>
<dbReference type="EMBL" id="CM055106">
    <property type="protein sequence ID" value="KAJ7528649.1"/>
    <property type="molecule type" value="Genomic_DNA"/>
</dbReference>
<sequence>MKEIQRKTSMDSEPNTSLENGLQHLQANEIGLEIAIRGNMDAGALFVMESKGTWLHAGFHLTTSIASPSLLSLPFAFAGLGWGPGMTALVVSATVTFYSYCLMSKVLERTESQGHRHIRLGDLCNEILGGKWRTFVIGPLQFLLCMGSVISSVLLCGQSMKIIYSMYYPHGSIALYEFIIFSGVMTMILSQLPSFHSLRHLNLLSLLTCLGYSLCVVYGAIHVGYTKPLQSEQYSLVGSTPAKLFNAFNSLAIFANTYGSGIIPEIQATIAPPTHGKMFKGLLLCYAVTISTFFSVGIAGYWAFGIESSGNVMSNFVTNGSSTLIPRWIIITANVLIVIQLLAVALVYSQPTFDFMEGKASGIQHSRFSLRNLLPRLVLRSFMVAISTLIATMFPFFGDINAFIGAFCYTPLDFLVPVIFYSVSFKPSFQSPFFWINCLIIIIFSLIGSLGSISSIRQIVLDAKTYHLFANI</sequence>
<evidence type="ECO:0000313" key="1">
    <source>
        <dbReference type="EMBL" id="KAJ7528649.1"/>
    </source>
</evidence>
<keyword evidence="2" id="KW-1185">Reference proteome</keyword>
<accession>A0ACC2BFY8</accession>